<comment type="caution">
    <text evidence="4">The sequence shown here is derived from an EMBL/GenBank/DDBJ whole genome shotgun (WGS) entry which is preliminary data.</text>
</comment>
<evidence type="ECO:0000259" key="3">
    <source>
        <dbReference type="Pfam" id="PF00725"/>
    </source>
</evidence>
<dbReference type="OrthoDB" id="3229174at2"/>
<reference evidence="4 5" key="1">
    <citation type="submission" date="2019-07" db="EMBL/GenBank/DDBJ databases">
        <title>Draft genome for Streptomyces benahoarensis MZ03-48.</title>
        <authorList>
            <person name="Gonzalez-Pimentel J.L."/>
        </authorList>
    </citation>
    <scope>NUCLEOTIDE SEQUENCE [LARGE SCALE GENOMIC DNA]</scope>
    <source>
        <strain evidence="4 5">MZ03-48</strain>
    </source>
</reference>
<feature type="domain" description="3-hydroxyacyl-CoA dehydrogenase C-terminal" evidence="3">
    <location>
        <begin position="62"/>
        <end position="120"/>
    </location>
</feature>
<evidence type="ECO:0000313" key="5">
    <source>
        <dbReference type="Proteomes" id="UP000320888"/>
    </source>
</evidence>
<evidence type="ECO:0000313" key="4">
    <source>
        <dbReference type="EMBL" id="TSB37016.1"/>
    </source>
</evidence>
<dbReference type="Gene3D" id="1.10.1040.10">
    <property type="entry name" value="N-(1-d-carboxylethyl)-l-norvaline Dehydrogenase, domain 2"/>
    <property type="match status" value="1"/>
</dbReference>
<dbReference type="InterPro" id="IPR008927">
    <property type="entry name" value="6-PGluconate_DH-like_C_sf"/>
</dbReference>
<accession>A0A553Z6E0</accession>
<dbReference type="GO" id="GO:0006631">
    <property type="term" value="P:fatty acid metabolic process"/>
    <property type="evidence" value="ECO:0007669"/>
    <property type="project" value="InterPro"/>
</dbReference>
<evidence type="ECO:0000256" key="1">
    <source>
        <dbReference type="ARBA" id="ARBA00005086"/>
    </source>
</evidence>
<protein>
    <recommendedName>
        <fullName evidence="3">3-hydroxyacyl-CoA dehydrogenase C-terminal domain-containing protein</fullName>
    </recommendedName>
</protein>
<feature type="compositionally biased region" description="Basic residues" evidence="2">
    <location>
        <begin position="18"/>
        <end position="29"/>
    </location>
</feature>
<dbReference type="EMBL" id="VKLS01000250">
    <property type="protein sequence ID" value="TSB37016.1"/>
    <property type="molecule type" value="Genomic_DNA"/>
</dbReference>
<evidence type="ECO:0000256" key="2">
    <source>
        <dbReference type="SAM" id="MobiDB-lite"/>
    </source>
</evidence>
<dbReference type="AlphaFoldDB" id="A0A553Z6E0"/>
<organism evidence="4 5">
    <name type="scientific">Streptomyces benahoarensis</name>
    <dbReference type="NCBI Taxonomy" id="2595054"/>
    <lineage>
        <taxon>Bacteria</taxon>
        <taxon>Bacillati</taxon>
        <taxon>Actinomycetota</taxon>
        <taxon>Actinomycetes</taxon>
        <taxon>Kitasatosporales</taxon>
        <taxon>Streptomycetaceae</taxon>
        <taxon>Streptomyces</taxon>
    </lineage>
</organism>
<keyword evidence="5" id="KW-1185">Reference proteome</keyword>
<dbReference type="Proteomes" id="UP000320888">
    <property type="component" value="Unassembled WGS sequence"/>
</dbReference>
<dbReference type="GO" id="GO:0016616">
    <property type="term" value="F:oxidoreductase activity, acting on the CH-OH group of donors, NAD or NADP as acceptor"/>
    <property type="evidence" value="ECO:0007669"/>
    <property type="project" value="InterPro"/>
</dbReference>
<name>A0A553Z6E0_9ACTN</name>
<dbReference type="InterPro" id="IPR013328">
    <property type="entry name" value="6PGD_dom2"/>
</dbReference>
<feature type="region of interest" description="Disordered" evidence="2">
    <location>
        <begin position="1"/>
        <end position="55"/>
    </location>
</feature>
<dbReference type="InterPro" id="IPR006108">
    <property type="entry name" value="3HC_DH_C"/>
</dbReference>
<comment type="pathway">
    <text evidence="1">Lipid metabolism; butanoate metabolism.</text>
</comment>
<gene>
    <name evidence="4" type="ORF">FNZ23_18995</name>
</gene>
<dbReference type="Pfam" id="PF00725">
    <property type="entry name" value="3HCDH"/>
    <property type="match status" value="1"/>
</dbReference>
<sequence length="121" mass="13489">MFGDAEDKEVRKSLPSARCRRRRSHRRPCRGQLRPGGRPGAHPRGDHRTRQAPGAIGTHCFHPVAAMPLVEPVGLHVVASTATAMYEEYKEPSYVPPRLLLRMVEGGLLGRKTGRGFYAYD</sequence>
<dbReference type="SUPFAM" id="SSF48179">
    <property type="entry name" value="6-phosphogluconate dehydrogenase C-terminal domain-like"/>
    <property type="match status" value="1"/>
</dbReference>
<proteinExistence type="predicted"/>